<evidence type="ECO:0000256" key="1">
    <source>
        <dbReference type="ARBA" id="ARBA00006479"/>
    </source>
</evidence>
<organism evidence="2 3">
    <name type="scientific">Weissella cibaria</name>
    <dbReference type="NCBI Taxonomy" id="137591"/>
    <lineage>
        <taxon>Bacteria</taxon>
        <taxon>Bacillati</taxon>
        <taxon>Bacillota</taxon>
        <taxon>Bacilli</taxon>
        <taxon>Lactobacillales</taxon>
        <taxon>Lactobacillaceae</taxon>
        <taxon>Weissella</taxon>
    </lineage>
</organism>
<accession>A0A0D1JCJ5</accession>
<dbReference type="SUPFAM" id="SSF53067">
    <property type="entry name" value="Actin-like ATPase domain"/>
    <property type="match status" value="1"/>
</dbReference>
<sequence>MEAKDYLAIDIGGTRIKYGLLDRAGTLIEKGDVATPNETLSEFVATVRQIVQTYRFRIRGVAFSAPGKVDHGDETIYAGGALPFLDQVTLADELQLDIPVAVENDGKAAALAELWLGNLTGIDNGAAVVLGTGVGGGLILNGALHTGSHFQAGELSFMYKGETRFDEDSYGKIGSAVQMIETVATVYDLPDVKDGRAVFELVNLREGPAWDIFKRYTDDLVLMLLNMQAVIDVERFVIGGGITAQPIVVETIRQSYEEMVARRPQVRDGFTTPEILPARFGNDANLYGALYHLLLRLNHEV</sequence>
<dbReference type="PANTHER" id="PTHR18964:SF170">
    <property type="entry name" value="SUGAR KINASE"/>
    <property type="match status" value="1"/>
</dbReference>
<dbReference type="Proteomes" id="UP000032287">
    <property type="component" value="Unassembled WGS sequence"/>
</dbReference>
<dbReference type="EMBL" id="JWHU01000040">
    <property type="protein sequence ID" value="KIU19328.1"/>
    <property type="molecule type" value="Genomic_DNA"/>
</dbReference>
<reference evidence="2 3" key="1">
    <citation type="journal article" date="2015" name="Microbiology (Mosc.)">
        <title>Genomics of the Weissella cibaria species with an examination of its metabolic traits.</title>
        <authorList>
            <person name="Lynch K.M."/>
            <person name="Lucid A."/>
            <person name="Arendt E.K."/>
            <person name="Sleator R.D."/>
            <person name="Lucey B."/>
            <person name="Coffey A."/>
        </authorList>
    </citation>
    <scope>NUCLEOTIDE SEQUENCE [LARGE SCALE GENOMIC DNA]</scope>
    <source>
        <strain evidence="2 3">MG1</strain>
    </source>
</reference>
<protein>
    <submittedName>
        <fullName evidence="2">BglK_3 protein</fullName>
        <ecNumber evidence="2">2.7.1.85</ecNumber>
    </submittedName>
</protein>
<dbReference type="AlphaFoldDB" id="A0A0D1JCJ5"/>
<dbReference type="PANTHER" id="PTHR18964">
    <property type="entry name" value="ROK (REPRESSOR, ORF, KINASE) FAMILY"/>
    <property type="match status" value="1"/>
</dbReference>
<dbReference type="InterPro" id="IPR000600">
    <property type="entry name" value="ROK"/>
</dbReference>
<keyword evidence="2" id="KW-0808">Transferase</keyword>
<keyword evidence="3" id="KW-1185">Reference proteome</keyword>
<dbReference type="GO" id="GO:0047700">
    <property type="term" value="F:beta-glucoside kinase activity"/>
    <property type="evidence" value="ECO:0007669"/>
    <property type="project" value="UniProtKB-EC"/>
</dbReference>
<dbReference type="CDD" id="cd24152">
    <property type="entry name" value="ASKHA_NBD_ROK-like"/>
    <property type="match status" value="1"/>
</dbReference>
<dbReference type="RefSeq" id="WP_043712250.1">
    <property type="nucleotide sequence ID" value="NZ_JALOCT010000011.1"/>
</dbReference>
<gene>
    <name evidence="2" type="primary">bglK_3</name>
    <name evidence="2" type="ORF">QX99_02012</name>
</gene>
<proteinExistence type="inferred from homology"/>
<comment type="caution">
    <text evidence="2">The sequence shown here is derived from an EMBL/GenBank/DDBJ whole genome shotgun (WGS) entry which is preliminary data.</text>
</comment>
<dbReference type="eggNOG" id="COG1940">
    <property type="taxonomic scope" value="Bacteria"/>
</dbReference>
<name>A0A0D1JCJ5_9LACO</name>
<dbReference type="InterPro" id="IPR043129">
    <property type="entry name" value="ATPase_NBD"/>
</dbReference>
<comment type="similarity">
    <text evidence="1">Belongs to the ROK (NagC/XylR) family.</text>
</comment>
<evidence type="ECO:0000313" key="3">
    <source>
        <dbReference type="Proteomes" id="UP000032287"/>
    </source>
</evidence>
<dbReference type="Gene3D" id="3.30.420.40">
    <property type="match status" value="2"/>
</dbReference>
<dbReference type="EC" id="2.7.1.85" evidence="2"/>
<evidence type="ECO:0000313" key="2">
    <source>
        <dbReference type="EMBL" id="KIU19328.1"/>
    </source>
</evidence>
<dbReference type="Pfam" id="PF00480">
    <property type="entry name" value="ROK"/>
    <property type="match status" value="1"/>
</dbReference>
<dbReference type="PATRIC" id="fig|137591.25.peg.1983"/>